<organism evidence="8 9">
    <name type="scientific">Lactuca saligna</name>
    <name type="common">Willowleaf lettuce</name>
    <dbReference type="NCBI Taxonomy" id="75948"/>
    <lineage>
        <taxon>Eukaryota</taxon>
        <taxon>Viridiplantae</taxon>
        <taxon>Streptophyta</taxon>
        <taxon>Embryophyta</taxon>
        <taxon>Tracheophyta</taxon>
        <taxon>Spermatophyta</taxon>
        <taxon>Magnoliopsida</taxon>
        <taxon>eudicotyledons</taxon>
        <taxon>Gunneridae</taxon>
        <taxon>Pentapetalae</taxon>
        <taxon>asterids</taxon>
        <taxon>campanulids</taxon>
        <taxon>Asterales</taxon>
        <taxon>Asteraceae</taxon>
        <taxon>Cichorioideae</taxon>
        <taxon>Cichorieae</taxon>
        <taxon>Lactucinae</taxon>
        <taxon>Lactuca</taxon>
    </lineage>
</organism>
<dbReference type="InterPro" id="IPR002877">
    <property type="entry name" value="RNA_MeTrfase_FtsJ_dom"/>
</dbReference>
<comment type="similarity">
    <text evidence="1">Belongs to the class I-like SAM-binding methyltransferase superfamily. RNA methyltransferase RlmE family.</text>
</comment>
<dbReference type="Pfam" id="PF01728">
    <property type="entry name" value="FtsJ"/>
    <property type="match status" value="1"/>
</dbReference>
<dbReference type="EMBL" id="OX465081">
    <property type="protein sequence ID" value="CAI9284530.1"/>
    <property type="molecule type" value="Genomic_DNA"/>
</dbReference>
<keyword evidence="5" id="KW-0949">S-adenosyl-L-methionine</keyword>
<evidence type="ECO:0000256" key="6">
    <source>
        <dbReference type="ARBA" id="ARBA00041184"/>
    </source>
</evidence>
<sequence>MSGSGTVDFFYREAQRLGYVARSAFKLLQIQKQYRLITPCSSVVGLGCAPGAWLQISSTEKLSDLVMLLARPLSYDKTPVIVRISHQTTTGFIEITGTTIIFNTHFSATIEPCSSLLRITIRPEGVRGMFPSFFVGDTTLSLTFFSLT</sequence>
<keyword evidence="9" id="KW-1185">Reference proteome</keyword>
<dbReference type="AlphaFoldDB" id="A0AA36E7V5"/>
<dbReference type="Proteomes" id="UP001177003">
    <property type="component" value="Chromosome 5"/>
</dbReference>
<accession>A0AA36E7V5</accession>
<protein>
    <recommendedName>
        <fullName evidence="6">rRNA methyltransferase 2, mitochondrial</fullName>
    </recommendedName>
</protein>
<evidence type="ECO:0000256" key="2">
    <source>
        <dbReference type="ARBA" id="ARBA00022552"/>
    </source>
</evidence>
<proteinExistence type="inferred from homology"/>
<gene>
    <name evidence="8" type="ORF">LSALG_LOCUS24051</name>
</gene>
<evidence type="ECO:0000259" key="7">
    <source>
        <dbReference type="Pfam" id="PF01728"/>
    </source>
</evidence>
<dbReference type="SUPFAM" id="SSF53335">
    <property type="entry name" value="S-adenosyl-L-methionine-dependent methyltransferases"/>
    <property type="match status" value="1"/>
</dbReference>
<evidence type="ECO:0000256" key="5">
    <source>
        <dbReference type="ARBA" id="ARBA00022691"/>
    </source>
</evidence>
<feature type="domain" description="Ribosomal RNA methyltransferase FtsJ" evidence="7">
    <location>
        <begin position="19"/>
        <end position="60"/>
    </location>
</feature>
<name>A0AA36E7V5_LACSI</name>
<keyword evidence="3" id="KW-0489">Methyltransferase</keyword>
<keyword evidence="4" id="KW-0808">Transferase</keyword>
<dbReference type="InterPro" id="IPR029063">
    <property type="entry name" value="SAM-dependent_MTases_sf"/>
</dbReference>
<evidence type="ECO:0000256" key="1">
    <source>
        <dbReference type="ARBA" id="ARBA00009258"/>
    </source>
</evidence>
<evidence type="ECO:0000256" key="3">
    <source>
        <dbReference type="ARBA" id="ARBA00022603"/>
    </source>
</evidence>
<dbReference type="InterPro" id="IPR050082">
    <property type="entry name" value="RNA_methyltr_RlmE"/>
</dbReference>
<dbReference type="PANTHER" id="PTHR10920">
    <property type="entry name" value="RIBOSOMAL RNA METHYLTRANSFERASE"/>
    <property type="match status" value="1"/>
</dbReference>
<dbReference type="Gene3D" id="3.40.50.150">
    <property type="entry name" value="Vaccinia Virus protein VP39"/>
    <property type="match status" value="1"/>
</dbReference>
<evidence type="ECO:0000256" key="4">
    <source>
        <dbReference type="ARBA" id="ARBA00022679"/>
    </source>
</evidence>
<keyword evidence="2" id="KW-0698">rRNA processing</keyword>
<evidence type="ECO:0000313" key="8">
    <source>
        <dbReference type="EMBL" id="CAI9284530.1"/>
    </source>
</evidence>
<dbReference type="GO" id="GO:0008650">
    <property type="term" value="F:rRNA (uridine-2'-O-)-methyltransferase activity"/>
    <property type="evidence" value="ECO:0007669"/>
    <property type="project" value="TreeGrafter"/>
</dbReference>
<evidence type="ECO:0000313" key="9">
    <source>
        <dbReference type="Proteomes" id="UP001177003"/>
    </source>
</evidence>
<reference evidence="8" key="1">
    <citation type="submission" date="2023-04" db="EMBL/GenBank/DDBJ databases">
        <authorList>
            <person name="Vijverberg K."/>
            <person name="Xiong W."/>
            <person name="Schranz E."/>
        </authorList>
    </citation>
    <scope>NUCLEOTIDE SEQUENCE</scope>
</reference>
<dbReference type="PANTHER" id="PTHR10920:SF18">
    <property type="entry name" value="RRNA METHYLTRANSFERASE 2, MITOCHONDRIAL"/>
    <property type="match status" value="1"/>
</dbReference>